<keyword evidence="7" id="KW-0653">Protein transport</keyword>
<reference evidence="9 10" key="1">
    <citation type="submission" date="2019-02" db="EMBL/GenBank/DDBJ databases">
        <title>Deep-cultivation of Planctomycetes and their phenomic and genomic characterization uncovers novel biology.</title>
        <authorList>
            <person name="Wiegand S."/>
            <person name="Jogler M."/>
            <person name="Boedeker C."/>
            <person name="Pinto D."/>
            <person name="Vollmers J."/>
            <person name="Rivas-Marin E."/>
            <person name="Kohn T."/>
            <person name="Peeters S.H."/>
            <person name="Heuer A."/>
            <person name="Rast P."/>
            <person name="Oberbeckmann S."/>
            <person name="Bunk B."/>
            <person name="Jeske O."/>
            <person name="Meyerdierks A."/>
            <person name="Storesund J.E."/>
            <person name="Kallscheuer N."/>
            <person name="Luecker S."/>
            <person name="Lage O.M."/>
            <person name="Pohl T."/>
            <person name="Merkel B.J."/>
            <person name="Hornburger P."/>
            <person name="Mueller R.-W."/>
            <person name="Bruemmer F."/>
            <person name="Labrenz M."/>
            <person name="Spormann A.M."/>
            <person name="Op Den Camp H."/>
            <person name="Overmann J."/>
            <person name="Amann R."/>
            <person name="Jetten M.S.M."/>
            <person name="Mascher T."/>
            <person name="Medema M.H."/>
            <person name="Devos D.P."/>
            <person name="Kaster A.-K."/>
            <person name="Ovreas L."/>
            <person name="Rohde M."/>
            <person name="Galperin M.Y."/>
            <person name="Jogler C."/>
        </authorList>
    </citation>
    <scope>NUCLEOTIDE SEQUENCE [LARGE SCALE GENOMIC DNA]</scope>
    <source>
        <strain evidence="9 10">Q31b</strain>
    </source>
</reference>
<dbReference type="GO" id="GO:0022857">
    <property type="term" value="F:transmembrane transporter activity"/>
    <property type="evidence" value="ECO:0007669"/>
    <property type="project" value="InterPro"/>
</dbReference>
<keyword evidence="4 7" id="KW-0812">Transmembrane</keyword>
<organism evidence="9 10">
    <name type="scientific">Novipirellula aureliae</name>
    <dbReference type="NCBI Taxonomy" id="2527966"/>
    <lineage>
        <taxon>Bacteria</taxon>
        <taxon>Pseudomonadati</taxon>
        <taxon>Planctomycetota</taxon>
        <taxon>Planctomycetia</taxon>
        <taxon>Pirellulales</taxon>
        <taxon>Pirellulaceae</taxon>
        <taxon>Novipirellula</taxon>
    </lineage>
</organism>
<evidence type="ECO:0000256" key="8">
    <source>
        <dbReference type="SAM" id="MobiDB-lite"/>
    </source>
</evidence>
<comment type="caution">
    <text evidence="9">The sequence shown here is derived from an EMBL/GenBank/DDBJ whole genome shotgun (WGS) entry which is preliminary data.</text>
</comment>
<dbReference type="RefSeq" id="WP_146598984.1">
    <property type="nucleotide sequence ID" value="NZ_SJPY01000002.1"/>
</dbReference>
<proteinExistence type="inferred from homology"/>
<dbReference type="InterPro" id="IPR003400">
    <property type="entry name" value="ExbD"/>
</dbReference>
<accession>A0A5C6E2Q6</accession>
<evidence type="ECO:0000256" key="5">
    <source>
        <dbReference type="ARBA" id="ARBA00022989"/>
    </source>
</evidence>
<keyword evidence="7" id="KW-0813">Transport</keyword>
<dbReference type="OrthoDB" id="292474at2"/>
<dbReference type="EMBL" id="SJPY01000002">
    <property type="protein sequence ID" value="TWU43933.1"/>
    <property type="molecule type" value="Genomic_DNA"/>
</dbReference>
<evidence type="ECO:0000256" key="2">
    <source>
        <dbReference type="ARBA" id="ARBA00005811"/>
    </source>
</evidence>
<dbReference type="GO" id="GO:0005886">
    <property type="term" value="C:plasma membrane"/>
    <property type="evidence" value="ECO:0007669"/>
    <property type="project" value="UniProtKB-SubCell"/>
</dbReference>
<keyword evidence="10" id="KW-1185">Reference proteome</keyword>
<keyword evidence="5" id="KW-1133">Transmembrane helix</keyword>
<keyword evidence="3" id="KW-1003">Cell membrane</keyword>
<comment type="similarity">
    <text evidence="2 7">Belongs to the ExbD/TolR family.</text>
</comment>
<evidence type="ECO:0000256" key="4">
    <source>
        <dbReference type="ARBA" id="ARBA00022692"/>
    </source>
</evidence>
<keyword evidence="6" id="KW-0472">Membrane</keyword>
<dbReference type="GO" id="GO:0015031">
    <property type="term" value="P:protein transport"/>
    <property type="evidence" value="ECO:0007669"/>
    <property type="project" value="UniProtKB-KW"/>
</dbReference>
<name>A0A5C6E2Q6_9BACT</name>
<dbReference type="Pfam" id="PF02472">
    <property type="entry name" value="ExbD"/>
    <property type="match status" value="1"/>
</dbReference>
<evidence type="ECO:0000256" key="6">
    <source>
        <dbReference type="ARBA" id="ARBA00023136"/>
    </source>
</evidence>
<dbReference type="PANTHER" id="PTHR30558:SF3">
    <property type="entry name" value="BIOPOLYMER TRANSPORT PROTEIN EXBD-RELATED"/>
    <property type="match status" value="1"/>
</dbReference>
<comment type="subcellular location">
    <subcellularLocation>
        <location evidence="1">Cell membrane</location>
        <topology evidence="1">Single-pass membrane protein</topology>
    </subcellularLocation>
    <subcellularLocation>
        <location evidence="7">Cell membrane</location>
        <topology evidence="7">Single-pass type II membrane protein</topology>
    </subcellularLocation>
</comment>
<evidence type="ECO:0000256" key="3">
    <source>
        <dbReference type="ARBA" id="ARBA00022475"/>
    </source>
</evidence>
<feature type="region of interest" description="Disordered" evidence="8">
    <location>
        <begin position="84"/>
        <end position="123"/>
    </location>
</feature>
<evidence type="ECO:0000313" key="10">
    <source>
        <dbReference type="Proteomes" id="UP000315471"/>
    </source>
</evidence>
<dbReference type="AlphaFoldDB" id="A0A5C6E2Q6"/>
<protein>
    <submittedName>
        <fullName evidence="9">Colicin uptake protein TolR</fullName>
    </submittedName>
</protein>
<evidence type="ECO:0000313" key="9">
    <source>
        <dbReference type="EMBL" id="TWU43933.1"/>
    </source>
</evidence>
<sequence>MSAIEVKCIQCGSLLRVNARLAGRRVRCSNCETAIHVPEADDAVIEVDSSDDMIETEYFEALPVDVMPAEAIAVEAVPLEQASMSSSGSASGKAEIMPEPISPAVWEDDDSDAIPKRKPRDDDELDMTPMVDVTFLLLIFFMVTASFSLQKSIEVPRQQSDEASFNVSNEDEDLDKVDVQIDERGSFLVMANDWERETPGKQNLTIALKQAMTNGSEGMKLAIKVHEMAKLQFLVDAMDAGTIAGFVDISVTQVDGFD</sequence>
<dbReference type="Proteomes" id="UP000315471">
    <property type="component" value="Unassembled WGS sequence"/>
</dbReference>
<evidence type="ECO:0000256" key="1">
    <source>
        <dbReference type="ARBA" id="ARBA00004162"/>
    </source>
</evidence>
<gene>
    <name evidence="9" type="ORF">Q31b_14650</name>
</gene>
<dbReference type="PANTHER" id="PTHR30558">
    <property type="entry name" value="EXBD MEMBRANE COMPONENT OF PMF-DRIVEN MACROMOLECULE IMPORT SYSTEM"/>
    <property type="match status" value="1"/>
</dbReference>
<evidence type="ECO:0000256" key="7">
    <source>
        <dbReference type="RuleBase" id="RU003879"/>
    </source>
</evidence>